<accession>A0A855EGJ3</accession>
<dbReference type="AlphaFoldDB" id="A0A855EGJ3"/>
<evidence type="ECO:0000256" key="1">
    <source>
        <dbReference type="SAM" id="Coils"/>
    </source>
</evidence>
<evidence type="ECO:0000313" key="3">
    <source>
        <dbReference type="Proteomes" id="UP000222768"/>
    </source>
</evidence>
<gene>
    <name evidence="2" type="ORF">CRX53_06285</name>
</gene>
<dbReference type="PROSITE" id="PS51257">
    <property type="entry name" value="PROKAR_LIPOPROTEIN"/>
    <property type="match status" value="1"/>
</dbReference>
<dbReference type="RefSeq" id="WP_032617446.1">
    <property type="nucleotide sequence ID" value="NZ_CP083630.1"/>
</dbReference>
<evidence type="ECO:0008006" key="4">
    <source>
        <dbReference type="Google" id="ProtNLM"/>
    </source>
</evidence>
<protein>
    <recommendedName>
        <fullName evidence="4">Lipoprotein</fullName>
    </recommendedName>
</protein>
<sequence length="396" mass="44206">MKKALMLAASITLSGCADKMPEYDPDPVISQFTALFNQQGSMATEQRFTLQPNNITAPCVVTYTATQAPQIDDLRWYGECQNGEASGLGLVILSSSGTKSNSVEFLTPGGINDIAYYQHNIAQDFYDIGVGNNQGYSGKTLRLYRDGVYLSPVEGYFSFDRKQQINYSLMRNPITGMTSYMKMDRNGTGLALNVYNDYTNNIAQNIRIGQQNHILLEAVKLQNGAVVTSQNGQYLNAQSIMPFVSAQLSELDSKLVSAPSAYAEATRKIAELKNRLCPAKENAEVAAFCDDQPFSAYQSEFERTAQAYHSAQQQRLANIESQRVEAMRQQQIAQQNYQALNASLAQLNQTTQQLQRNVMQNMPTYAPPSPTITNYNQTSIYTCQDVSNWTYCRQQR</sequence>
<organism evidence="2 3">
    <name type="scientific">Leclercia adecarboxylata</name>
    <dbReference type="NCBI Taxonomy" id="83655"/>
    <lineage>
        <taxon>Bacteria</taxon>
        <taxon>Pseudomonadati</taxon>
        <taxon>Pseudomonadota</taxon>
        <taxon>Gammaproteobacteria</taxon>
        <taxon>Enterobacterales</taxon>
        <taxon>Enterobacteriaceae</taxon>
        <taxon>Leclercia</taxon>
    </lineage>
</organism>
<name>A0A855EGJ3_9ENTR</name>
<evidence type="ECO:0000313" key="2">
    <source>
        <dbReference type="EMBL" id="PHH03608.1"/>
    </source>
</evidence>
<reference evidence="3" key="1">
    <citation type="submission" date="2017-09" db="EMBL/GenBank/DDBJ databases">
        <title>FDA dAtabase for Regulatory Grade micrObial Sequences (FDA-ARGOS): Supporting development and validation of Infectious Disease Dx tests.</title>
        <authorList>
            <person name="Minogue T."/>
            <person name="Wolcott M."/>
            <person name="Wasieloski L."/>
            <person name="Aguilar W."/>
            <person name="Moore D."/>
            <person name="Tallon L."/>
            <person name="Sadzewicz L."/>
            <person name="Ott S."/>
            <person name="Zhao X."/>
            <person name="Nagaraj S."/>
            <person name="Vavikolanu K."/>
            <person name="Aluvathingal J."/>
            <person name="Nadendla S."/>
            <person name="Sichtig H."/>
        </authorList>
    </citation>
    <scope>NUCLEOTIDE SEQUENCE [LARGE SCALE GENOMIC DNA]</scope>
    <source>
        <strain evidence="3">FDAARGOS_404</strain>
    </source>
</reference>
<dbReference type="EMBL" id="PDLK01000002">
    <property type="protein sequence ID" value="PHH03608.1"/>
    <property type="molecule type" value="Genomic_DNA"/>
</dbReference>
<keyword evidence="1" id="KW-0175">Coiled coil</keyword>
<comment type="caution">
    <text evidence="2">The sequence shown here is derived from an EMBL/GenBank/DDBJ whole genome shotgun (WGS) entry which is preliminary data.</text>
</comment>
<feature type="coiled-coil region" evidence="1">
    <location>
        <begin position="309"/>
        <end position="357"/>
    </location>
</feature>
<proteinExistence type="predicted"/>
<dbReference type="Proteomes" id="UP000222768">
    <property type="component" value="Unassembled WGS sequence"/>
</dbReference>